<dbReference type="GO" id="GO:0030154">
    <property type="term" value="P:cell differentiation"/>
    <property type="evidence" value="ECO:0007669"/>
    <property type="project" value="UniProtKB-KW"/>
</dbReference>
<evidence type="ECO:0000256" key="2">
    <source>
        <dbReference type="ARBA" id="ARBA00022782"/>
    </source>
</evidence>
<keyword evidence="3 4" id="KW-0287">Flowering</keyword>
<dbReference type="PANTHER" id="PTHR31791">
    <property type="entry name" value="FRIGIDA-LIKE PROTEIN 3-RELATED"/>
    <property type="match status" value="1"/>
</dbReference>
<sequence>IIKLLISQGRLIDAVHFVQAFNFTENFPPAPLLRTYLKEVREDLQRKWKSSGTGDKHK</sequence>
<dbReference type="Proteomes" id="UP001177140">
    <property type="component" value="Unassembled WGS sequence"/>
</dbReference>
<comment type="similarity">
    <text evidence="1 4">Belongs to the Frigida family.</text>
</comment>
<reference evidence="5" key="1">
    <citation type="submission" date="2022-03" db="EMBL/GenBank/DDBJ databases">
        <title>A functionally conserved STORR gene fusion in Papaver species that diverged 16.8 million years ago.</title>
        <authorList>
            <person name="Catania T."/>
        </authorList>
    </citation>
    <scope>NUCLEOTIDE SEQUENCE</scope>
    <source>
        <strain evidence="5">S-191538</strain>
    </source>
</reference>
<comment type="caution">
    <text evidence="5">The sequence shown here is derived from an EMBL/GenBank/DDBJ whole genome shotgun (WGS) entry which is preliminary data.</text>
</comment>
<evidence type="ECO:0000256" key="3">
    <source>
        <dbReference type="ARBA" id="ARBA00023089"/>
    </source>
</evidence>
<feature type="non-terminal residue" evidence="5">
    <location>
        <position position="1"/>
    </location>
</feature>
<dbReference type="GO" id="GO:0009908">
    <property type="term" value="P:flower development"/>
    <property type="evidence" value="ECO:0007669"/>
    <property type="project" value="UniProtKB-KW"/>
</dbReference>
<keyword evidence="4" id="KW-0217">Developmental protein</keyword>
<proteinExistence type="inferred from homology"/>
<dbReference type="PANTHER" id="PTHR31791:SF41">
    <property type="entry name" value="FRIGIDA-LIKE PROTEIN"/>
    <property type="match status" value="1"/>
</dbReference>
<keyword evidence="6" id="KW-1185">Reference proteome</keyword>
<accession>A0AA41SP40</accession>
<feature type="non-terminal residue" evidence="5">
    <location>
        <position position="58"/>
    </location>
</feature>
<protein>
    <recommendedName>
        <fullName evidence="4">FRIGIDA-like protein</fullName>
    </recommendedName>
</protein>
<gene>
    <name evidence="5" type="ORF">MKW94_023276</name>
</gene>
<dbReference type="Pfam" id="PF07899">
    <property type="entry name" value="Frigida"/>
    <property type="match status" value="1"/>
</dbReference>
<dbReference type="InterPro" id="IPR012474">
    <property type="entry name" value="Frigida"/>
</dbReference>
<evidence type="ECO:0000256" key="4">
    <source>
        <dbReference type="RuleBase" id="RU364012"/>
    </source>
</evidence>
<evidence type="ECO:0000313" key="5">
    <source>
        <dbReference type="EMBL" id="MCL7037403.1"/>
    </source>
</evidence>
<name>A0AA41SP40_PAPNU</name>
<dbReference type="EMBL" id="JAJJMA010178496">
    <property type="protein sequence ID" value="MCL7037403.1"/>
    <property type="molecule type" value="Genomic_DNA"/>
</dbReference>
<organism evidence="5 6">
    <name type="scientific">Papaver nudicaule</name>
    <name type="common">Iceland poppy</name>
    <dbReference type="NCBI Taxonomy" id="74823"/>
    <lineage>
        <taxon>Eukaryota</taxon>
        <taxon>Viridiplantae</taxon>
        <taxon>Streptophyta</taxon>
        <taxon>Embryophyta</taxon>
        <taxon>Tracheophyta</taxon>
        <taxon>Spermatophyta</taxon>
        <taxon>Magnoliopsida</taxon>
        <taxon>Ranunculales</taxon>
        <taxon>Papaveraceae</taxon>
        <taxon>Papaveroideae</taxon>
        <taxon>Papaver</taxon>
    </lineage>
</organism>
<keyword evidence="2 4" id="KW-0221">Differentiation</keyword>
<evidence type="ECO:0000313" key="6">
    <source>
        <dbReference type="Proteomes" id="UP001177140"/>
    </source>
</evidence>
<evidence type="ECO:0000256" key="1">
    <source>
        <dbReference type="ARBA" id="ARBA00008956"/>
    </source>
</evidence>
<dbReference type="AlphaFoldDB" id="A0AA41SP40"/>